<comment type="caution">
    <text evidence="2">The sequence shown here is derived from an EMBL/GenBank/DDBJ whole genome shotgun (WGS) entry which is preliminary data.</text>
</comment>
<accession>A0AAD7YA95</accession>
<name>A0AAD7YA95_MYTSE</name>
<proteinExistence type="predicted"/>
<reference evidence="2" key="1">
    <citation type="submission" date="2023-03" db="EMBL/GenBank/DDBJ databases">
        <title>Chromosome-level genomes of two armyworms, Mythimna separata and Mythimna loreyi, provide insights into the biosynthesis and reception of sex pheromones.</title>
        <authorList>
            <person name="Zhao H."/>
        </authorList>
    </citation>
    <scope>NUCLEOTIDE SEQUENCE</scope>
    <source>
        <strain evidence="2">BeijingLab</strain>
        <tissue evidence="2">Pupa</tissue>
    </source>
</reference>
<dbReference type="EMBL" id="JARGEI010000026">
    <property type="protein sequence ID" value="KAJ8708294.1"/>
    <property type="molecule type" value="Genomic_DNA"/>
</dbReference>
<gene>
    <name evidence="2" type="ORF">PYW07_010419</name>
</gene>
<evidence type="ECO:0000313" key="3">
    <source>
        <dbReference type="Proteomes" id="UP001231518"/>
    </source>
</evidence>
<organism evidence="2 3">
    <name type="scientific">Mythimna separata</name>
    <name type="common">Oriental armyworm</name>
    <name type="synonym">Pseudaletia separata</name>
    <dbReference type="NCBI Taxonomy" id="271217"/>
    <lineage>
        <taxon>Eukaryota</taxon>
        <taxon>Metazoa</taxon>
        <taxon>Ecdysozoa</taxon>
        <taxon>Arthropoda</taxon>
        <taxon>Hexapoda</taxon>
        <taxon>Insecta</taxon>
        <taxon>Pterygota</taxon>
        <taxon>Neoptera</taxon>
        <taxon>Endopterygota</taxon>
        <taxon>Lepidoptera</taxon>
        <taxon>Glossata</taxon>
        <taxon>Ditrysia</taxon>
        <taxon>Noctuoidea</taxon>
        <taxon>Noctuidae</taxon>
        <taxon>Noctuinae</taxon>
        <taxon>Hadenini</taxon>
        <taxon>Mythimna</taxon>
    </lineage>
</organism>
<sequence>MSALPCNATEMIPARQNPPKDGYGPRGYPDCYYTSRVLDSTARYVKFVRKLRALEEEQRKGTANTLKELHDKQNNDFFIRCDRRSLINNVARRVDLCLASYQEDLKVKRQKLLVLLTNEEEANIRKFVEQAQAGAAALWQDKKDRLAFLLDKRQKEHEDKYKDPPISKFVHVSPCIVALRAREAQETQLYQMKEKQARWMAERELDRMWHEVVLKESEALTQLYQMKEKQARWMAERELDRMWHEVVLKESEALTQLYQMKEKQARWMAERELDRMWHEVVLKESEALTQLYQMKEKQARWMAERELDRMWHEVVLKESEALVRSGLSRTSVICVAIGTVLTVTSLTDLDTTVPDEREASALDGGAGARQDVARSGSQGV</sequence>
<dbReference type="AlphaFoldDB" id="A0AAD7YA95"/>
<evidence type="ECO:0000256" key="1">
    <source>
        <dbReference type="SAM" id="MobiDB-lite"/>
    </source>
</evidence>
<feature type="region of interest" description="Disordered" evidence="1">
    <location>
        <begin position="1"/>
        <end position="25"/>
    </location>
</feature>
<keyword evidence="3" id="KW-1185">Reference proteome</keyword>
<dbReference type="Proteomes" id="UP001231518">
    <property type="component" value="Chromosome 25"/>
</dbReference>
<protein>
    <submittedName>
        <fullName evidence="2">Uncharacterized protein</fullName>
    </submittedName>
</protein>
<evidence type="ECO:0000313" key="2">
    <source>
        <dbReference type="EMBL" id="KAJ8708294.1"/>
    </source>
</evidence>
<feature type="region of interest" description="Disordered" evidence="1">
    <location>
        <begin position="358"/>
        <end position="380"/>
    </location>
</feature>